<sequence>MFEEPAPELDQRAASAIRTPNRWETLEQAFRAHGFPTENLRLVQRIVDHLGVSHYEDIATLSYIKGIRNGGGKTLHIHFGYTGGLSSEAEILDSVGDVDRGSWFDGREWWVSHPVNKLRDGNGMASRSGARAVRFCPTCSMQLPASGICDACAT</sequence>
<dbReference type="OrthoDB" id="4989960at2"/>
<dbReference type="AlphaFoldDB" id="A0A4P6FU65"/>
<keyword evidence="2" id="KW-1185">Reference proteome</keyword>
<dbReference type="EMBL" id="CP035491">
    <property type="protein sequence ID" value="QAY74098.1"/>
    <property type="molecule type" value="Genomic_DNA"/>
</dbReference>
<gene>
    <name evidence="1" type="ORF">ET445_12865</name>
</gene>
<dbReference type="RefSeq" id="WP_129191646.1">
    <property type="nucleotide sequence ID" value="NZ_CP035491.1"/>
</dbReference>
<evidence type="ECO:0000313" key="1">
    <source>
        <dbReference type="EMBL" id="QAY74098.1"/>
    </source>
</evidence>
<organism evidence="1 2">
    <name type="scientific">Agromyces protaetiae</name>
    <dbReference type="NCBI Taxonomy" id="2509455"/>
    <lineage>
        <taxon>Bacteria</taxon>
        <taxon>Bacillati</taxon>
        <taxon>Actinomycetota</taxon>
        <taxon>Actinomycetes</taxon>
        <taxon>Micrococcales</taxon>
        <taxon>Microbacteriaceae</taxon>
        <taxon>Agromyces</taxon>
    </lineage>
</organism>
<reference evidence="1 2" key="1">
    <citation type="submission" date="2019-01" db="EMBL/GenBank/DDBJ databases">
        <title>Genome sequencing of strain FW100M-8.</title>
        <authorList>
            <person name="Heo J."/>
            <person name="Kim S.-J."/>
            <person name="Kim J.-S."/>
            <person name="Hong S.-B."/>
            <person name="Kwon S.-W."/>
        </authorList>
    </citation>
    <scope>NUCLEOTIDE SEQUENCE [LARGE SCALE GENOMIC DNA]</scope>
    <source>
        <strain evidence="1 2">FW100M-8</strain>
    </source>
</reference>
<protein>
    <submittedName>
        <fullName evidence="1">Uncharacterized protein</fullName>
    </submittedName>
</protein>
<accession>A0A4P6FU65</accession>
<name>A0A4P6FU65_9MICO</name>
<proteinExistence type="predicted"/>
<dbReference type="Proteomes" id="UP000291259">
    <property type="component" value="Chromosome"/>
</dbReference>
<dbReference type="KEGG" id="agf:ET445_12865"/>
<evidence type="ECO:0000313" key="2">
    <source>
        <dbReference type="Proteomes" id="UP000291259"/>
    </source>
</evidence>